<dbReference type="Proteomes" id="UP000009022">
    <property type="component" value="Unassembled WGS sequence"/>
</dbReference>
<dbReference type="PhylomeDB" id="B3SB64"/>
<evidence type="ECO:0000256" key="7">
    <source>
        <dbReference type="PROSITE-ProRule" id="PRU00104"/>
    </source>
</evidence>
<dbReference type="CTD" id="6758651"/>
<dbReference type="PANTHER" id="PTHR45700">
    <property type="entry name" value="UBIQUITIN-PROTEIN LIGASE E3C"/>
    <property type="match status" value="1"/>
</dbReference>
<protein>
    <recommendedName>
        <fullName evidence="3">HECT-type E3 ubiquitin transferase</fullName>
        <ecNumber evidence="3">2.3.2.26</ecNumber>
    </recommendedName>
</protein>
<dbReference type="GO" id="GO:0005737">
    <property type="term" value="C:cytoplasm"/>
    <property type="evidence" value="ECO:0007669"/>
    <property type="project" value="UniProtKB-SubCell"/>
</dbReference>
<dbReference type="HOGENOM" id="CLU_002173_5_0_1"/>
<dbReference type="OMA" id="DLMSEYY"/>
<evidence type="ECO:0000256" key="4">
    <source>
        <dbReference type="ARBA" id="ARBA00022490"/>
    </source>
</evidence>
<dbReference type="InParanoid" id="B3SB64"/>
<evidence type="ECO:0000256" key="1">
    <source>
        <dbReference type="ARBA" id="ARBA00000885"/>
    </source>
</evidence>
<accession>B3SB64</accession>
<comment type="catalytic activity">
    <reaction evidence="1">
        <text>S-ubiquitinyl-[E2 ubiquitin-conjugating enzyme]-L-cysteine + [acceptor protein]-L-lysine = [E2 ubiquitin-conjugating enzyme]-L-cysteine + N(6)-ubiquitinyl-[acceptor protein]-L-lysine.</text>
        <dbReference type="EC" id="2.3.2.26"/>
    </reaction>
</comment>
<evidence type="ECO:0000256" key="3">
    <source>
        <dbReference type="ARBA" id="ARBA00012485"/>
    </source>
</evidence>
<organism evidence="9 10">
    <name type="scientific">Trichoplax adhaerens</name>
    <name type="common">Trichoplax reptans</name>
    <dbReference type="NCBI Taxonomy" id="10228"/>
    <lineage>
        <taxon>Eukaryota</taxon>
        <taxon>Metazoa</taxon>
        <taxon>Placozoa</taxon>
        <taxon>Uniplacotomia</taxon>
        <taxon>Trichoplacea</taxon>
        <taxon>Trichoplacidae</taxon>
        <taxon>Trichoplax</taxon>
    </lineage>
</organism>
<evidence type="ECO:0000256" key="2">
    <source>
        <dbReference type="ARBA" id="ARBA00004496"/>
    </source>
</evidence>
<dbReference type="EC" id="2.3.2.26" evidence="3"/>
<gene>
    <name evidence="9" type="ORF">TRIADDRAFT_32551</name>
</gene>
<name>B3SB64_TRIAD</name>
<evidence type="ECO:0000256" key="6">
    <source>
        <dbReference type="ARBA" id="ARBA00022786"/>
    </source>
</evidence>
<dbReference type="PANTHER" id="PTHR45700:SF9">
    <property type="entry name" value="HECT-TYPE E3 UBIQUITIN TRANSFERASE"/>
    <property type="match status" value="1"/>
</dbReference>
<reference evidence="9 10" key="1">
    <citation type="journal article" date="2008" name="Nature">
        <title>The Trichoplax genome and the nature of placozoans.</title>
        <authorList>
            <person name="Srivastava M."/>
            <person name="Begovic E."/>
            <person name="Chapman J."/>
            <person name="Putnam N.H."/>
            <person name="Hellsten U."/>
            <person name="Kawashima T."/>
            <person name="Kuo A."/>
            <person name="Mitros T."/>
            <person name="Salamov A."/>
            <person name="Carpenter M.L."/>
            <person name="Signorovitch A.Y."/>
            <person name="Moreno M.A."/>
            <person name="Kamm K."/>
            <person name="Grimwood J."/>
            <person name="Schmutz J."/>
            <person name="Shapiro H."/>
            <person name="Grigoriev I.V."/>
            <person name="Buss L.W."/>
            <person name="Schierwater B."/>
            <person name="Dellaporta S.L."/>
            <person name="Rokhsar D.S."/>
        </authorList>
    </citation>
    <scope>NUCLEOTIDE SEQUENCE [LARGE SCALE GENOMIC DNA]</scope>
    <source>
        <strain evidence="9 10">Grell-BS-1999</strain>
    </source>
</reference>
<keyword evidence="6 7" id="KW-0833">Ubl conjugation pathway</keyword>
<keyword evidence="4" id="KW-0963">Cytoplasm</keyword>
<feature type="domain" description="HECT" evidence="8">
    <location>
        <begin position="297"/>
        <end position="636"/>
    </location>
</feature>
<dbReference type="InterPro" id="IPR035983">
    <property type="entry name" value="Hect_E3_ubiquitin_ligase"/>
</dbReference>
<evidence type="ECO:0000313" key="9">
    <source>
        <dbReference type="EMBL" id="EDV20108.1"/>
    </source>
</evidence>
<dbReference type="STRING" id="10228.B3SB64"/>
<dbReference type="InterPro" id="IPR000569">
    <property type="entry name" value="HECT_dom"/>
</dbReference>
<feature type="active site" description="Glycyl thioester intermediate" evidence="7">
    <location>
        <position position="604"/>
    </location>
</feature>
<dbReference type="Pfam" id="PF00632">
    <property type="entry name" value="HECT"/>
    <property type="match status" value="1"/>
</dbReference>
<dbReference type="KEGG" id="tad:TRIADDRAFT_32551"/>
<dbReference type="EMBL" id="DS985263">
    <property type="protein sequence ID" value="EDV20108.1"/>
    <property type="molecule type" value="Genomic_DNA"/>
</dbReference>
<dbReference type="RefSeq" id="XP_002117492.1">
    <property type="nucleotide sequence ID" value="XM_002117456.1"/>
</dbReference>
<dbReference type="Gene3D" id="3.30.2160.10">
    <property type="entry name" value="Hect, E3 ligase catalytic domain"/>
    <property type="match status" value="1"/>
</dbReference>
<dbReference type="SUPFAM" id="SSF56204">
    <property type="entry name" value="Hect, E3 ligase catalytic domain"/>
    <property type="match status" value="1"/>
</dbReference>
<dbReference type="Gene3D" id="3.90.1750.10">
    <property type="entry name" value="Hect, E3 ligase catalytic domains"/>
    <property type="match status" value="1"/>
</dbReference>
<proteinExistence type="predicted"/>
<keyword evidence="5" id="KW-0808">Transferase</keyword>
<dbReference type="GO" id="GO:0000209">
    <property type="term" value="P:protein polyubiquitination"/>
    <property type="evidence" value="ECO:0007669"/>
    <property type="project" value="InterPro"/>
</dbReference>
<dbReference type="Gene3D" id="3.30.2410.10">
    <property type="entry name" value="Hect, E3 ligase catalytic domain"/>
    <property type="match status" value="1"/>
</dbReference>
<dbReference type="AlphaFoldDB" id="B3SB64"/>
<feature type="non-terminal residue" evidence="9">
    <location>
        <position position="1"/>
    </location>
</feature>
<dbReference type="CDD" id="cd00078">
    <property type="entry name" value="HECTc"/>
    <property type="match status" value="1"/>
</dbReference>
<evidence type="ECO:0000313" key="10">
    <source>
        <dbReference type="Proteomes" id="UP000009022"/>
    </source>
</evidence>
<dbReference type="SMART" id="SM00119">
    <property type="entry name" value="HECTc"/>
    <property type="match status" value="1"/>
</dbReference>
<dbReference type="eggNOG" id="KOG0941">
    <property type="taxonomic scope" value="Eukaryota"/>
</dbReference>
<keyword evidence="10" id="KW-1185">Reference proteome</keyword>
<dbReference type="GO" id="GO:0061630">
    <property type="term" value="F:ubiquitin protein ligase activity"/>
    <property type="evidence" value="ECO:0000318"/>
    <property type="project" value="GO_Central"/>
</dbReference>
<dbReference type="FunFam" id="3.30.2160.10:FF:000004">
    <property type="entry name" value="probable E3 ubiquitin-protein ligase HERC4 isoform X1"/>
    <property type="match status" value="1"/>
</dbReference>
<evidence type="ECO:0000259" key="8">
    <source>
        <dbReference type="PROSITE" id="PS50237"/>
    </source>
</evidence>
<dbReference type="FunFam" id="3.30.2410.10:FF:000003">
    <property type="entry name" value="probable E3 ubiquitin-protein ligase HERC4 isoform X1"/>
    <property type="match status" value="1"/>
</dbReference>
<dbReference type="GeneID" id="6758651"/>
<dbReference type="InterPro" id="IPR044611">
    <property type="entry name" value="E3A/B/C-like"/>
</dbReference>
<dbReference type="PROSITE" id="PS50237">
    <property type="entry name" value="HECT"/>
    <property type="match status" value="1"/>
</dbReference>
<sequence length="636" mass="74028">EQGKINGDWQPMINYFKTTFDSFYQLASTFQLTKDSKGLHSSSKHHIDLLYVRTVYNSLSSTPRKVNRIVLKCITSLLINQIKKEHTVDELKAYLILLLDPQFSHSSTYVAFAHLLRQIAFLSDVNHRILGQWIVKYVEFIFRAVISNIHQFISLRVFPDQSNHLPPSNATLWWIPAAAKVLEILYKANYTSKSNFLSYVEFYNNTLDHINLMADYYRWQKKSDGFCFCQYPFLLSLRAKQIIMHHDSENQMITTARRDLIERVRENKVPNTSAIFLNLTVRRSHIVSDSLNEIANKQDQLKKKITVTFIGEPGLDMGGLTKEWFLLLIRQIFRSEYGMFSYNKITQNFWFTMGRSGNLMEYNLIGVLMGLAVYNSIVLDIRFPRPCYKKLLALPSGHSNRPQTRVGMAHLNLNDLQQVFPDLAHGLQELLDYNGNVEEDFCYTFQLSYQSFERVNTHILKPNGNKIPVTNKNRYEYVQLYVDFMMNRIIYHQFSSFYRGFHTVCTSNSLTFLKAEELEILICGYPNFDITELMAITQYEGYTKDNRVIKNFWDVALQLSKNKQRQLLSFVTGSDRIPVGGITEMNFKILYVENTDYLPTSQTCFNQLCLPPYKSKHILKKKLLIALANSKGFGLE</sequence>
<comment type="subcellular location">
    <subcellularLocation>
        <location evidence="2">Cytoplasm</location>
    </subcellularLocation>
</comment>
<evidence type="ECO:0000256" key="5">
    <source>
        <dbReference type="ARBA" id="ARBA00022679"/>
    </source>
</evidence>
<dbReference type="OrthoDB" id="5981550at2759"/>